<evidence type="ECO:0000256" key="2">
    <source>
        <dbReference type="ARBA" id="ARBA00022448"/>
    </source>
</evidence>
<evidence type="ECO:0000256" key="6">
    <source>
        <dbReference type="ARBA" id="ARBA00022989"/>
    </source>
</evidence>
<gene>
    <name evidence="13" type="ORF">C8D86_10352</name>
</gene>
<dbReference type="EMBL" id="QQAX01000003">
    <property type="protein sequence ID" value="RDI48087.1"/>
    <property type="molecule type" value="Genomic_DNA"/>
</dbReference>
<organism evidence="13 14">
    <name type="scientific">Aquicella lusitana</name>
    <dbReference type="NCBI Taxonomy" id="254246"/>
    <lineage>
        <taxon>Bacteria</taxon>
        <taxon>Pseudomonadati</taxon>
        <taxon>Pseudomonadota</taxon>
        <taxon>Gammaproteobacteria</taxon>
        <taxon>Legionellales</taxon>
        <taxon>Coxiellaceae</taxon>
        <taxon>Aquicella</taxon>
    </lineage>
</organism>
<evidence type="ECO:0000256" key="10">
    <source>
        <dbReference type="ARBA" id="ARBA00023201"/>
    </source>
</evidence>
<dbReference type="GO" id="GO:0015385">
    <property type="term" value="F:sodium:proton antiporter activity"/>
    <property type="evidence" value="ECO:0007669"/>
    <property type="project" value="InterPro"/>
</dbReference>
<dbReference type="InterPro" id="IPR000595">
    <property type="entry name" value="cNMP-bd_dom"/>
</dbReference>
<dbReference type="InterPro" id="IPR006153">
    <property type="entry name" value="Cation/H_exchanger_TM"/>
</dbReference>
<keyword evidence="9 11" id="KW-0472">Membrane</keyword>
<feature type="transmembrane region" description="Helical" evidence="11">
    <location>
        <begin position="351"/>
        <end position="369"/>
    </location>
</feature>
<dbReference type="RefSeq" id="WP_170131737.1">
    <property type="nucleotide sequence ID" value="NZ_LR699114.1"/>
</dbReference>
<dbReference type="InterPro" id="IPR018422">
    <property type="entry name" value="Cation/H_exchanger_CPA1"/>
</dbReference>
<dbReference type="CDD" id="cd00038">
    <property type="entry name" value="CAP_ED"/>
    <property type="match status" value="1"/>
</dbReference>
<feature type="transmembrane region" description="Helical" evidence="11">
    <location>
        <begin position="176"/>
        <end position="195"/>
    </location>
</feature>
<comment type="subcellular location">
    <subcellularLocation>
        <location evidence="1">Cell membrane</location>
        <topology evidence="1">Multi-pass membrane protein</topology>
    </subcellularLocation>
</comment>
<feature type="transmembrane region" description="Helical" evidence="11">
    <location>
        <begin position="381"/>
        <end position="401"/>
    </location>
</feature>
<feature type="transmembrane region" description="Helical" evidence="11">
    <location>
        <begin position="280"/>
        <end position="303"/>
    </location>
</feature>
<feature type="transmembrane region" description="Helical" evidence="11">
    <location>
        <begin position="309"/>
        <end position="331"/>
    </location>
</feature>
<feature type="transmembrane region" description="Helical" evidence="11">
    <location>
        <begin position="6"/>
        <end position="26"/>
    </location>
</feature>
<keyword evidence="6 11" id="KW-1133">Transmembrane helix</keyword>
<dbReference type="GO" id="GO:0015386">
    <property type="term" value="F:potassium:proton antiporter activity"/>
    <property type="evidence" value="ECO:0007669"/>
    <property type="project" value="TreeGrafter"/>
</dbReference>
<dbReference type="Pfam" id="PF00999">
    <property type="entry name" value="Na_H_Exchanger"/>
    <property type="match status" value="1"/>
</dbReference>
<dbReference type="Gene3D" id="6.10.140.1330">
    <property type="match status" value="1"/>
</dbReference>
<evidence type="ECO:0000256" key="4">
    <source>
        <dbReference type="ARBA" id="ARBA00022475"/>
    </source>
</evidence>
<feature type="transmembrane region" description="Helical" evidence="11">
    <location>
        <begin position="226"/>
        <end position="243"/>
    </location>
</feature>
<evidence type="ECO:0000256" key="11">
    <source>
        <dbReference type="SAM" id="Phobius"/>
    </source>
</evidence>
<sequence length="820" mass="92737">MHNLTVFIITSVSILLLIAAFTLFISKYSRLPFTILLVIIGYLVSHLATFGPDFLQPLAHYKIHPDIILYACLPTLIFESAFTMDTRLLRRNLTPVLTLAIPGLFLSTTVIGTLVWLFTPLSVLVALLLGAILSATDPVAVISLFKQLGVPKRLTILVEGESLFNDSTAIVTAKTILMVILAGAITLNTFYLGVYQFCIEFFGGILVGMAMAFITGYAIAWIEEPVAELSLTIILAYLSFIVADELFHVSGVMATITAGIVMAGWGRTKISAATDQHLRHLLEFLAYIANALIFLLVGLSINLSTLSNSIFILSMVIFAMLVSRALVIYGLIPLIGKLPNAQPINKRYQTIMWWGGLRGAIALAIVLGLNDLPDQELLITLVMGAVLFTILVQGLSINRIIHWLRLDQLKIFDRFIQIETELVADKMTLDRIPELQSSGLFSYKIAQDLQTNCEEAIETSRQALQVLREKELDKKQEKRLLFLICFAAEKHLYYEMFNKGHLSERAYRILNHDIELEIDLMRYTGAVAEKVPIGIMKKISKWLINAFDYLPLLNKLGKWMRISQMVNDYEEIWGLHQGSVAVLNHLDEIAKLEYIKSDATQEVREQFRHWLTTTTKYLDNMTEQFPEFVHDMQQRLAKRLLLQAKYESVARQAQQGLLPAGVADVIIKKYVDELRELRKSHPEKLRLNPHELLRKVPFFKDVPENEADQILSLLKEYYASAGEILIREHEQGDTFYLIMRGVVRIIKEKDGQEINVATLMAGDFFGEMALIYKTKRTATCKAVTPCLLYTLNRSAFEQMRKKFPAIDKAIAETAAKRTQN</sequence>
<evidence type="ECO:0000256" key="8">
    <source>
        <dbReference type="ARBA" id="ARBA00023065"/>
    </source>
</evidence>
<keyword evidence="5 11" id="KW-0812">Transmembrane</keyword>
<dbReference type="Pfam" id="PF00027">
    <property type="entry name" value="cNMP_binding"/>
    <property type="match status" value="1"/>
</dbReference>
<feature type="transmembrane region" description="Helical" evidence="11">
    <location>
        <begin position="201"/>
        <end position="219"/>
    </location>
</feature>
<comment type="caution">
    <text evidence="13">The sequence shown here is derived from an EMBL/GenBank/DDBJ whole genome shotgun (WGS) entry which is preliminary data.</text>
</comment>
<reference evidence="13 14" key="1">
    <citation type="submission" date="2018-07" db="EMBL/GenBank/DDBJ databases">
        <title>Genomic Encyclopedia of Type Strains, Phase IV (KMG-IV): sequencing the most valuable type-strain genomes for metagenomic binning, comparative biology and taxonomic classification.</title>
        <authorList>
            <person name="Goeker M."/>
        </authorList>
    </citation>
    <scope>NUCLEOTIDE SEQUENCE [LARGE SCALE GENOMIC DNA]</scope>
    <source>
        <strain evidence="13 14">DSM 16500</strain>
    </source>
</reference>
<dbReference type="PROSITE" id="PS50042">
    <property type="entry name" value="CNMP_BINDING_3"/>
    <property type="match status" value="1"/>
</dbReference>
<dbReference type="InterPro" id="IPR018490">
    <property type="entry name" value="cNMP-bd_dom_sf"/>
</dbReference>
<evidence type="ECO:0000313" key="14">
    <source>
        <dbReference type="Proteomes" id="UP000254720"/>
    </source>
</evidence>
<keyword evidence="2" id="KW-0813">Transport</keyword>
<dbReference type="Proteomes" id="UP000254720">
    <property type="component" value="Unassembled WGS sequence"/>
</dbReference>
<evidence type="ECO:0000256" key="7">
    <source>
        <dbReference type="ARBA" id="ARBA00023053"/>
    </source>
</evidence>
<proteinExistence type="predicted"/>
<keyword evidence="10" id="KW-0739">Sodium transport</keyword>
<evidence type="ECO:0000256" key="5">
    <source>
        <dbReference type="ARBA" id="ARBA00022692"/>
    </source>
</evidence>
<feature type="transmembrane region" description="Helical" evidence="11">
    <location>
        <begin position="96"/>
        <end position="118"/>
    </location>
</feature>
<feature type="domain" description="Cyclic nucleotide-binding" evidence="12">
    <location>
        <begin position="698"/>
        <end position="817"/>
    </location>
</feature>
<accession>A0A370GWQ0</accession>
<evidence type="ECO:0000259" key="12">
    <source>
        <dbReference type="PROSITE" id="PS50042"/>
    </source>
</evidence>
<dbReference type="SUPFAM" id="SSF51206">
    <property type="entry name" value="cAMP-binding domain-like"/>
    <property type="match status" value="1"/>
</dbReference>
<feature type="transmembrane region" description="Helical" evidence="11">
    <location>
        <begin position="33"/>
        <end position="55"/>
    </location>
</feature>
<keyword evidence="4" id="KW-1003">Cell membrane</keyword>
<evidence type="ECO:0000256" key="9">
    <source>
        <dbReference type="ARBA" id="ARBA00023136"/>
    </source>
</evidence>
<keyword evidence="3" id="KW-0050">Antiport</keyword>
<dbReference type="GO" id="GO:0098719">
    <property type="term" value="P:sodium ion import across plasma membrane"/>
    <property type="evidence" value="ECO:0007669"/>
    <property type="project" value="TreeGrafter"/>
</dbReference>
<evidence type="ECO:0000256" key="1">
    <source>
        <dbReference type="ARBA" id="ARBA00004651"/>
    </source>
</evidence>
<keyword evidence="7" id="KW-0915">Sodium</keyword>
<dbReference type="GO" id="GO:0051453">
    <property type="term" value="P:regulation of intracellular pH"/>
    <property type="evidence" value="ECO:0007669"/>
    <property type="project" value="TreeGrafter"/>
</dbReference>
<keyword evidence="8" id="KW-0406">Ion transport</keyword>
<feature type="transmembrane region" description="Helical" evidence="11">
    <location>
        <begin position="124"/>
        <end position="145"/>
    </location>
</feature>
<protein>
    <submittedName>
        <fullName evidence="13">Sodium/proton antiporter (CPA1 family)</fullName>
    </submittedName>
</protein>
<dbReference type="SMART" id="SM00100">
    <property type="entry name" value="cNMP"/>
    <property type="match status" value="1"/>
</dbReference>
<dbReference type="InterPro" id="IPR014710">
    <property type="entry name" value="RmlC-like_jellyroll"/>
</dbReference>
<dbReference type="PANTHER" id="PTHR10110:SF86">
    <property type="entry name" value="SODIUM_HYDROGEN EXCHANGER 7"/>
    <property type="match status" value="1"/>
</dbReference>
<dbReference type="Gene3D" id="2.60.120.10">
    <property type="entry name" value="Jelly Rolls"/>
    <property type="match status" value="1"/>
</dbReference>
<evidence type="ECO:0000313" key="13">
    <source>
        <dbReference type="EMBL" id="RDI48087.1"/>
    </source>
</evidence>
<name>A0A370GWQ0_9COXI</name>
<dbReference type="GO" id="GO:0005886">
    <property type="term" value="C:plasma membrane"/>
    <property type="evidence" value="ECO:0007669"/>
    <property type="project" value="UniProtKB-SubCell"/>
</dbReference>
<dbReference type="AlphaFoldDB" id="A0A370GWQ0"/>
<keyword evidence="14" id="KW-1185">Reference proteome</keyword>
<dbReference type="PANTHER" id="PTHR10110">
    <property type="entry name" value="SODIUM/HYDROGEN EXCHANGER"/>
    <property type="match status" value="1"/>
</dbReference>
<feature type="transmembrane region" description="Helical" evidence="11">
    <location>
        <begin position="249"/>
        <end position="268"/>
    </location>
</feature>
<evidence type="ECO:0000256" key="3">
    <source>
        <dbReference type="ARBA" id="ARBA00022449"/>
    </source>
</evidence>